<dbReference type="EMBL" id="JAUHHV010000009">
    <property type="protein sequence ID" value="KAK1412680.1"/>
    <property type="molecule type" value="Genomic_DNA"/>
</dbReference>
<organism evidence="1 2">
    <name type="scientific">Tagetes erecta</name>
    <name type="common">African marigold</name>
    <dbReference type="NCBI Taxonomy" id="13708"/>
    <lineage>
        <taxon>Eukaryota</taxon>
        <taxon>Viridiplantae</taxon>
        <taxon>Streptophyta</taxon>
        <taxon>Embryophyta</taxon>
        <taxon>Tracheophyta</taxon>
        <taxon>Spermatophyta</taxon>
        <taxon>Magnoliopsida</taxon>
        <taxon>eudicotyledons</taxon>
        <taxon>Gunneridae</taxon>
        <taxon>Pentapetalae</taxon>
        <taxon>asterids</taxon>
        <taxon>campanulids</taxon>
        <taxon>Asterales</taxon>
        <taxon>Asteraceae</taxon>
        <taxon>Asteroideae</taxon>
        <taxon>Heliantheae alliance</taxon>
        <taxon>Tageteae</taxon>
        <taxon>Tagetes</taxon>
    </lineage>
</organism>
<gene>
    <name evidence="1" type="ORF">QVD17_34121</name>
</gene>
<dbReference type="Proteomes" id="UP001229421">
    <property type="component" value="Unassembled WGS sequence"/>
</dbReference>
<protein>
    <submittedName>
        <fullName evidence="1">Uncharacterized protein</fullName>
    </submittedName>
</protein>
<keyword evidence="2" id="KW-1185">Reference proteome</keyword>
<reference evidence="1" key="1">
    <citation type="journal article" date="2023" name="bioRxiv">
        <title>Improved chromosome-level genome assembly for marigold (Tagetes erecta).</title>
        <authorList>
            <person name="Jiang F."/>
            <person name="Yuan L."/>
            <person name="Wang S."/>
            <person name="Wang H."/>
            <person name="Xu D."/>
            <person name="Wang A."/>
            <person name="Fan W."/>
        </authorList>
    </citation>
    <scope>NUCLEOTIDE SEQUENCE</scope>
    <source>
        <strain evidence="1">WSJ</strain>
        <tissue evidence="1">Leaf</tissue>
    </source>
</reference>
<comment type="caution">
    <text evidence="1">The sequence shown here is derived from an EMBL/GenBank/DDBJ whole genome shotgun (WGS) entry which is preliminary data.</text>
</comment>
<evidence type="ECO:0000313" key="1">
    <source>
        <dbReference type="EMBL" id="KAK1412680.1"/>
    </source>
</evidence>
<name>A0AAD8NEA0_TARER</name>
<sequence>MIKKRSHHHLRVRQFHHHGWLVPPSPEIENKNNQIGKQEPESVYEVAAGGAVADGDVSVSDIEEVYNEDGVRWPLYGGLLLVAAYSPPTIVSDVLIFRRN</sequence>
<evidence type="ECO:0000313" key="2">
    <source>
        <dbReference type="Proteomes" id="UP001229421"/>
    </source>
</evidence>
<proteinExistence type="predicted"/>
<accession>A0AAD8NEA0</accession>
<dbReference type="AlphaFoldDB" id="A0AAD8NEA0"/>